<feature type="repeat" description="ANK" evidence="3">
    <location>
        <begin position="1056"/>
        <end position="1088"/>
    </location>
</feature>
<dbReference type="Pfam" id="PF22939">
    <property type="entry name" value="WHD_GPIID"/>
    <property type="match status" value="1"/>
</dbReference>
<dbReference type="InterPro" id="IPR002110">
    <property type="entry name" value="Ankyrin_rpt"/>
</dbReference>
<keyword evidence="1" id="KW-0677">Repeat</keyword>
<reference evidence="7 8" key="1">
    <citation type="submission" date="2019-10" db="EMBL/GenBank/DDBJ databases">
        <authorList>
            <person name="Palmer J.M."/>
        </authorList>
    </citation>
    <scope>NUCLEOTIDE SEQUENCE [LARGE SCALE GENOMIC DNA]</scope>
    <source>
        <strain evidence="7 8">TWF718</strain>
    </source>
</reference>
<evidence type="ECO:0000259" key="5">
    <source>
        <dbReference type="Pfam" id="PF22939"/>
    </source>
</evidence>
<dbReference type="PANTHER" id="PTHR24171:SF10">
    <property type="entry name" value="ANKYRIN REPEAT DOMAIN-CONTAINING PROTEIN 29-LIKE"/>
    <property type="match status" value="1"/>
</dbReference>
<keyword evidence="2 3" id="KW-0040">ANK repeat</keyword>
<dbReference type="GO" id="GO:0009116">
    <property type="term" value="P:nucleoside metabolic process"/>
    <property type="evidence" value="ECO:0007669"/>
    <property type="project" value="InterPro"/>
</dbReference>
<comment type="caution">
    <text evidence="7">The sequence shown here is derived from an EMBL/GenBank/DDBJ whole genome shotgun (WGS) entry which is preliminary data.</text>
</comment>
<dbReference type="Pfam" id="PF00023">
    <property type="entry name" value="Ank"/>
    <property type="match status" value="1"/>
</dbReference>
<organism evidence="7 8">
    <name type="scientific">Orbilia javanica</name>
    <dbReference type="NCBI Taxonomy" id="47235"/>
    <lineage>
        <taxon>Eukaryota</taxon>
        <taxon>Fungi</taxon>
        <taxon>Dikarya</taxon>
        <taxon>Ascomycota</taxon>
        <taxon>Pezizomycotina</taxon>
        <taxon>Orbiliomycetes</taxon>
        <taxon>Orbiliales</taxon>
        <taxon>Orbiliaceae</taxon>
        <taxon>Orbilia</taxon>
    </lineage>
</organism>
<dbReference type="GO" id="GO:0003824">
    <property type="term" value="F:catalytic activity"/>
    <property type="evidence" value="ECO:0007669"/>
    <property type="project" value="InterPro"/>
</dbReference>
<dbReference type="Pfam" id="PF24883">
    <property type="entry name" value="NPHP3_N"/>
    <property type="match status" value="1"/>
</dbReference>
<dbReference type="Pfam" id="PF01048">
    <property type="entry name" value="PNP_UDP_1"/>
    <property type="match status" value="1"/>
</dbReference>
<dbReference type="AlphaFoldDB" id="A0AAN8MKJ2"/>
<feature type="repeat" description="ANK" evidence="3">
    <location>
        <begin position="1089"/>
        <end position="1121"/>
    </location>
</feature>
<feature type="repeat" description="ANK" evidence="3">
    <location>
        <begin position="1023"/>
        <end position="1055"/>
    </location>
</feature>
<dbReference type="PRINTS" id="PR01415">
    <property type="entry name" value="ANKYRIN"/>
</dbReference>
<dbReference type="SUPFAM" id="SSF52540">
    <property type="entry name" value="P-loop containing nucleoside triphosphate hydrolases"/>
    <property type="match status" value="1"/>
</dbReference>
<gene>
    <name evidence="7" type="ORF">TWF718_009648</name>
</gene>
<dbReference type="InterPro" id="IPR036770">
    <property type="entry name" value="Ankyrin_rpt-contain_sf"/>
</dbReference>
<feature type="repeat" description="ANK" evidence="3">
    <location>
        <begin position="957"/>
        <end position="989"/>
    </location>
</feature>
<feature type="repeat" description="ANK" evidence="3">
    <location>
        <begin position="872"/>
        <end position="904"/>
    </location>
</feature>
<evidence type="ECO:0000256" key="3">
    <source>
        <dbReference type="PROSITE-ProRule" id="PRU00023"/>
    </source>
</evidence>
<evidence type="ECO:0000256" key="1">
    <source>
        <dbReference type="ARBA" id="ARBA00022737"/>
    </source>
</evidence>
<keyword evidence="8" id="KW-1185">Reference proteome</keyword>
<dbReference type="InterPro" id="IPR054471">
    <property type="entry name" value="GPIID_WHD"/>
</dbReference>
<feature type="repeat" description="ANK" evidence="3">
    <location>
        <begin position="924"/>
        <end position="956"/>
    </location>
</feature>
<evidence type="ECO:0000259" key="4">
    <source>
        <dbReference type="Pfam" id="PF01048"/>
    </source>
</evidence>
<evidence type="ECO:0008006" key="9">
    <source>
        <dbReference type="Google" id="ProtNLM"/>
    </source>
</evidence>
<dbReference type="CDD" id="cd09008">
    <property type="entry name" value="MTAN"/>
    <property type="match status" value="1"/>
</dbReference>
<dbReference type="PROSITE" id="PS50088">
    <property type="entry name" value="ANK_REPEAT"/>
    <property type="match status" value="8"/>
</dbReference>
<dbReference type="EMBL" id="JAVHNR010000007">
    <property type="protein sequence ID" value="KAK6336859.1"/>
    <property type="molecule type" value="Genomic_DNA"/>
</dbReference>
<dbReference type="SMART" id="SM00248">
    <property type="entry name" value="ANK"/>
    <property type="match status" value="9"/>
</dbReference>
<dbReference type="PROSITE" id="PS50297">
    <property type="entry name" value="ANK_REP_REGION"/>
    <property type="match status" value="8"/>
</dbReference>
<dbReference type="InterPro" id="IPR027417">
    <property type="entry name" value="P-loop_NTPase"/>
</dbReference>
<dbReference type="InterPro" id="IPR035994">
    <property type="entry name" value="Nucleoside_phosphorylase_sf"/>
</dbReference>
<evidence type="ECO:0000256" key="2">
    <source>
        <dbReference type="ARBA" id="ARBA00023043"/>
    </source>
</evidence>
<sequence>MSASLKTHEDYTIGWVCALPKEQTAAISMLDEEHAGLDKYQTDENAYTLGSIGPHNVVITCLPLNCYGTNQAARATAQMLSTFPSVKIILMVGIGAGIPTKVKLGDVVISTEWTQWDLGKSNKNGSFEHIDKRYYPSTELLSAMSRLRTNHELHGTRIPQYLGDLNAKYPRLASQYPSVGKPEDVKVHYGLIASGNQVVKDARVRDAINKRLSNRVCCIEMEAAGLMGSGFSAVIIRGVCDYADSNKNDDWQGYAAAVSAACAKEFLQCVQLSVASTEIKVRRVDLNTVVDEIATLRYDLAEDENHKILNWITPIDDSPQHNDILSRRQPGTGKWFLTSPQYQNWINTKKAILFCPGIPGAGKTVLSSTVIDHLTDRYFYNPSVGIAYIYFNFKRSATSLRVDDLLLYLLKQLARTQDLLPKCVIELYNRYKNSRPSRTDILNALHAVTTSYSRTFIIIDALDEYGERSIFLENLFKVHRSGNFNIFATSRDIPEIKEKFRGISMEYEIRASNEDVRVYLEGRIAKSGRKIINANKETIIAGISKAVQGMFLLAHLYFEAIKTAMTLKAIENILDGFATGRGTSIALYDSTYRVIMERINENAETVDIAFQVLSWITCASRPLTKAELQHAIAVEPDEPEINKKNISEVEDLVSVCEGLITIDEESNVVRLIHYTVQEYFERNWQQWFPNSHSDIAKTCIIYLSYDNFKTGPCQGREEFEERLQSNALYSYAATNWSYHVRESSTDVDSWHSPGSSMRFEADWCTRRIEIASLVLNLLLKDSLRLACMQAMFGYYQYFFGQWTWNRMRWSHIAAYCGLTLIMGMLLEEKGAGLDARGGDGCTPLWIAALRGHKEVAKILISKGADLEARDRNGCTPLWIAAASGHANIVRLLAEKNADLEANNNSYFKWLPITLSDGVHIEGNNRYTPLWIAAINGHKKVVKLLMEKGADLETKDNNGCTLLWIMAAHGCEGVVRLLVEKGADLEARDDDGFTPLWIAVECGEERVARLLAKKGADLEARSDSGCTPLWVAAANDDEEISELLIYMGADPEAKNDSGCTPLWIAAASGCTGVVRLLVESGVDLEARDDDGCTPLWIAVERGHEAVVRVLASNGADLEARDNDGRTPLWVAAAWGHENIVRVFEEREIFER</sequence>
<dbReference type="SUPFAM" id="SSF48403">
    <property type="entry name" value="Ankyrin repeat"/>
    <property type="match status" value="1"/>
</dbReference>
<evidence type="ECO:0000313" key="8">
    <source>
        <dbReference type="Proteomes" id="UP001313282"/>
    </source>
</evidence>
<dbReference type="InterPro" id="IPR056884">
    <property type="entry name" value="NPHP3-like_N"/>
</dbReference>
<feature type="domain" description="GPI inositol-deacylase winged helix" evidence="5">
    <location>
        <begin position="598"/>
        <end position="682"/>
    </location>
</feature>
<dbReference type="Proteomes" id="UP001313282">
    <property type="component" value="Unassembled WGS sequence"/>
</dbReference>
<evidence type="ECO:0000259" key="6">
    <source>
        <dbReference type="Pfam" id="PF24883"/>
    </source>
</evidence>
<dbReference type="PANTHER" id="PTHR24171">
    <property type="entry name" value="ANKYRIN REPEAT DOMAIN-CONTAINING PROTEIN 39-RELATED"/>
    <property type="match status" value="1"/>
</dbReference>
<dbReference type="Pfam" id="PF12796">
    <property type="entry name" value="Ank_2"/>
    <property type="match status" value="3"/>
</dbReference>
<accession>A0AAN8MKJ2</accession>
<dbReference type="Gene3D" id="1.25.40.20">
    <property type="entry name" value="Ankyrin repeat-containing domain"/>
    <property type="match status" value="4"/>
</dbReference>
<protein>
    <recommendedName>
        <fullName evidence="9">Nucleoside phosphorylase domain-containing protein</fullName>
    </recommendedName>
</protein>
<dbReference type="Gene3D" id="3.40.50.300">
    <property type="entry name" value="P-loop containing nucleotide triphosphate hydrolases"/>
    <property type="match status" value="1"/>
</dbReference>
<feature type="repeat" description="ANK" evidence="3">
    <location>
        <begin position="990"/>
        <end position="1022"/>
    </location>
</feature>
<dbReference type="InterPro" id="IPR000845">
    <property type="entry name" value="Nucleoside_phosphorylase_d"/>
</dbReference>
<feature type="repeat" description="ANK" evidence="3">
    <location>
        <begin position="839"/>
        <end position="871"/>
    </location>
</feature>
<evidence type="ECO:0000313" key="7">
    <source>
        <dbReference type="EMBL" id="KAK6336859.1"/>
    </source>
</evidence>
<feature type="domain" description="Nucleoside phosphorylase" evidence="4">
    <location>
        <begin position="13"/>
        <end position="267"/>
    </location>
</feature>
<dbReference type="Gene3D" id="3.40.50.1580">
    <property type="entry name" value="Nucleoside phosphorylase domain"/>
    <property type="match status" value="1"/>
</dbReference>
<name>A0AAN8MKJ2_9PEZI</name>
<feature type="domain" description="Nephrocystin 3-like N-terminal" evidence="6">
    <location>
        <begin position="331"/>
        <end position="491"/>
    </location>
</feature>
<proteinExistence type="predicted"/>
<dbReference type="SUPFAM" id="SSF53167">
    <property type="entry name" value="Purine and uridine phosphorylases"/>
    <property type="match status" value="1"/>
</dbReference>